<evidence type="ECO:0000313" key="4">
    <source>
        <dbReference type="EMBL" id="KAK1290821.1"/>
    </source>
</evidence>
<accession>A0AAV9CQL2</accession>
<protein>
    <recommendedName>
        <fullName evidence="3">WW domain-containing protein</fullName>
    </recommendedName>
</protein>
<evidence type="ECO:0000256" key="2">
    <source>
        <dbReference type="ARBA" id="ARBA00022490"/>
    </source>
</evidence>
<reference evidence="4" key="1">
    <citation type="journal article" date="2023" name="Nat. Commun.">
        <title>Diploid and tetraploid genomes of Acorus and the evolution of monocots.</title>
        <authorList>
            <person name="Ma L."/>
            <person name="Liu K.W."/>
            <person name="Li Z."/>
            <person name="Hsiao Y.Y."/>
            <person name="Qi Y."/>
            <person name="Fu T."/>
            <person name="Tang G.D."/>
            <person name="Zhang D."/>
            <person name="Sun W.H."/>
            <person name="Liu D.K."/>
            <person name="Li Y."/>
            <person name="Chen G.Z."/>
            <person name="Liu X.D."/>
            <person name="Liao X.Y."/>
            <person name="Jiang Y.T."/>
            <person name="Yu X."/>
            <person name="Hao Y."/>
            <person name="Huang J."/>
            <person name="Zhao X.W."/>
            <person name="Ke S."/>
            <person name="Chen Y.Y."/>
            <person name="Wu W.L."/>
            <person name="Hsu J.L."/>
            <person name="Lin Y.F."/>
            <person name="Huang M.D."/>
            <person name="Li C.Y."/>
            <person name="Huang L."/>
            <person name="Wang Z.W."/>
            <person name="Zhao X."/>
            <person name="Zhong W.Y."/>
            <person name="Peng D.H."/>
            <person name="Ahmad S."/>
            <person name="Lan S."/>
            <person name="Zhang J.S."/>
            <person name="Tsai W.C."/>
            <person name="Van de Peer Y."/>
            <person name="Liu Z.J."/>
        </authorList>
    </citation>
    <scope>NUCLEOTIDE SEQUENCE</scope>
    <source>
        <strain evidence="4">CP</strain>
    </source>
</reference>
<dbReference type="EMBL" id="JAUJYO010000018">
    <property type="protein sequence ID" value="KAK1290821.1"/>
    <property type="molecule type" value="Genomic_DNA"/>
</dbReference>
<dbReference type="PROSITE" id="PS50020">
    <property type="entry name" value="WW_DOMAIN_2"/>
    <property type="match status" value="1"/>
</dbReference>
<dbReference type="AlphaFoldDB" id="A0AAV9CQL2"/>
<dbReference type="InterPro" id="IPR051105">
    <property type="entry name" value="WWC/KIBRA_Hippo_Reg"/>
</dbReference>
<dbReference type="InterPro" id="IPR036020">
    <property type="entry name" value="WW_dom_sf"/>
</dbReference>
<evidence type="ECO:0000256" key="1">
    <source>
        <dbReference type="ARBA" id="ARBA00004496"/>
    </source>
</evidence>
<proteinExistence type="predicted"/>
<feature type="domain" description="WW" evidence="3">
    <location>
        <begin position="26"/>
        <end position="60"/>
    </location>
</feature>
<gene>
    <name evidence="4" type="ORF">QJS10_CPB18g00444</name>
</gene>
<comment type="caution">
    <text evidence="4">The sequence shown here is derived from an EMBL/GenBank/DDBJ whole genome shotgun (WGS) entry which is preliminary data.</text>
</comment>
<sequence length="162" mass="18184">MIYCRKRKCNWDEPITHSSIELQLKNPLPLDWEQCLDLQSGRMYYLNGRTLKKSWDWPRDQKLDLELNISPSSIFADQTTKIISASTRSSEEARKIRTTNISHTTNMVAVACIKCHLLVMLCKSSPSCPNCKYAHSLSSPGAVAAVEAPADGDRGVTTRVEV</sequence>
<dbReference type="SUPFAM" id="SSF51045">
    <property type="entry name" value="WW domain"/>
    <property type="match status" value="1"/>
</dbReference>
<dbReference type="InterPro" id="IPR001202">
    <property type="entry name" value="WW_dom"/>
</dbReference>
<comment type="subcellular location">
    <subcellularLocation>
        <location evidence="1">Cytoplasm</location>
    </subcellularLocation>
</comment>
<keyword evidence="5" id="KW-1185">Reference proteome</keyword>
<dbReference type="Gene3D" id="2.20.70.10">
    <property type="match status" value="1"/>
</dbReference>
<evidence type="ECO:0000259" key="3">
    <source>
        <dbReference type="PROSITE" id="PS50020"/>
    </source>
</evidence>
<dbReference type="GO" id="GO:0005737">
    <property type="term" value="C:cytoplasm"/>
    <property type="evidence" value="ECO:0007669"/>
    <property type="project" value="UniProtKB-SubCell"/>
</dbReference>
<organism evidence="4 5">
    <name type="scientific">Acorus calamus</name>
    <name type="common">Sweet flag</name>
    <dbReference type="NCBI Taxonomy" id="4465"/>
    <lineage>
        <taxon>Eukaryota</taxon>
        <taxon>Viridiplantae</taxon>
        <taxon>Streptophyta</taxon>
        <taxon>Embryophyta</taxon>
        <taxon>Tracheophyta</taxon>
        <taxon>Spermatophyta</taxon>
        <taxon>Magnoliopsida</taxon>
        <taxon>Liliopsida</taxon>
        <taxon>Acoraceae</taxon>
        <taxon>Acorus</taxon>
    </lineage>
</organism>
<keyword evidence="2" id="KW-0963">Cytoplasm</keyword>
<dbReference type="Proteomes" id="UP001180020">
    <property type="component" value="Unassembled WGS sequence"/>
</dbReference>
<reference evidence="4" key="2">
    <citation type="submission" date="2023-06" db="EMBL/GenBank/DDBJ databases">
        <authorList>
            <person name="Ma L."/>
            <person name="Liu K.-W."/>
            <person name="Li Z."/>
            <person name="Hsiao Y.-Y."/>
            <person name="Qi Y."/>
            <person name="Fu T."/>
            <person name="Tang G."/>
            <person name="Zhang D."/>
            <person name="Sun W.-H."/>
            <person name="Liu D.-K."/>
            <person name="Li Y."/>
            <person name="Chen G.-Z."/>
            <person name="Liu X.-D."/>
            <person name="Liao X.-Y."/>
            <person name="Jiang Y.-T."/>
            <person name="Yu X."/>
            <person name="Hao Y."/>
            <person name="Huang J."/>
            <person name="Zhao X.-W."/>
            <person name="Ke S."/>
            <person name="Chen Y.-Y."/>
            <person name="Wu W.-L."/>
            <person name="Hsu J.-L."/>
            <person name="Lin Y.-F."/>
            <person name="Huang M.-D."/>
            <person name="Li C.-Y."/>
            <person name="Huang L."/>
            <person name="Wang Z.-W."/>
            <person name="Zhao X."/>
            <person name="Zhong W.-Y."/>
            <person name="Peng D.-H."/>
            <person name="Ahmad S."/>
            <person name="Lan S."/>
            <person name="Zhang J.-S."/>
            <person name="Tsai W.-C."/>
            <person name="Van De Peer Y."/>
            <person name="Liu Z.-J."/>
        </authorList>
    </citation>
    <scope>NUCLEOTIDE SEQUENCE</scope>
    <source>
        <strain evidence="4">CP</strain>
        <tissue evidence="4">Leaves</tissue>
    </source>
</reference>
<name>A0AAV9CQL2_ACOCL</name>
<dbReference type="PANTHER" id="PTHR14791:SF39">
    <property type="entry name" value="OS12G0233100 PROTEIN"/>
    <property type="match status" value="1"/>
</dbReference>
<evidence type="ECO:0000313" key="5">
    <source>
        <dbReference type="Proteomes" id="UP001180020"/>
    </source>
</evidence>
<dbReference type="PANTHER" id="PTHR14791">
    <property type="entry name" value="BOMB/KIRA PROTEINS"/>
    <property type="match status" value="1"/>
</dbReference>